<dbReference type="RefSeq" id="WP_108222646.1">
    <property type="nucleotide sequence ID" value="NZ_QAOT01000034.1"/>
</dbReference>
<gene>
    <name evidence="2" type="ORF">C8J28_13414</name>
</gene>
<evidence type="ECO:0000313" key="3">
    <source>
        <dbReference type="Proteomes" id="UP000244060"/>
    </source>
</evidence>
<name>A0A2T5JNF1_9RHOB</name>
<evidence type="ECO:0000313" key="2">
    <source>
        <dbReference type="EMBL" id="PTR08727.1"/>
    </source>
</evidence>
<feature type="transmembrane region" description="Helical" evidence="1">
    <location>
        <begin position="118"/>
        <end position="144"/>
    </location>
</feature>
<evidence type="ECO:0000256" key="1">
    <source>
        <dbReference type="SAM" id="Phobius"/>
    </source>
</evidence>
<keyword evidence="1" id="KW-0472">Membrane</keyword>
<keyword evidence="1" id="KW-0812">Transmembrane</keyword>
<keyword evidence="3" id="KW-1185">Reference proteome</keyword>
<feature type="transmembrane region" description="Helical" evidence="1">
    <location>
        <begin position="92"/>
        <end position="112"/>
    </location>
</feature>
<sequence length="146" mass="15900">MLRSLPEFVLLSLAGLLPVLAPALVGLHAWLCLEVVRDIMSELDRAPLYVTRHHHFISERPLLYVGLPVVTAALLVSLFAGLDWEGRFGKAMIWLAIVGHFVVAGGAMLASIPLFPAWLVFLTTSAGWVLFVSLAASWVAGWALTQ</sequence>
<feature type="transmembrane region" description="Helical" evidence="1">
    <location>
        <begin position="62"/>
        <end position="80"/>
    </location>
</feature>
<proteinExistence type="predicted"/>
<protein>
    <submittedName>
        <fullName evidence="2">Uncharacterized protein</fullName>
    </submittedName>
</protein>
<accession>A0A2T5JNF1</accession>
<organism evidence="2 3">
    <name type="scientific">Cereibacter azotoformans</name>
    <dbReference type="NCBI Taxonomy" id="43057"/>
    <lineage>
        <taxon>Bacteria</taxon>
        <taxon>Pseudomonadati</taxon>
        <taxon>Pseudomonadota</taxon>
        <taxon>Alphaproteobacteria</taxon>
        <taxon>Rhodobacterales</taxon>
        <taxon>Paracoccaceae</taxon>
        <taxon>Cereibacter</taxon>
    </lineage>
</organism>
<dbReference type="EMBL" id="QAOT01000034">
    <property type="protein sequence ID" value="PTR08727.1"/>
    <property type="molecule type" value="Genomic_DNA"/>
</dbReference>
<keyword evidence="1" id="KW-1133">Transmembrane helix</keyword>
<dbReference type="Proteomes" id="UP000244060">
    <property type="component" value="Unassembled WGS sequence"/>
</dbReference>
<dbReference type="AlphaFoldDB" id="A0A2T5JNF1"/>
<reference evidence="2 3" key="1">
    <citation type="submission" date="2018-04" db="EMBL/GenBank/DDBJ databases">
        <title>Genomic Encyclopedia of Type Strains, Phase III (KMG-III): the genomes of soil and plant-associated and newly described type strains.</title>
        <authorList>
            <person name="Whitman W."/>
        </authorList>
    </citation>
    <scope>NUCLEOTIDE SEQUENCE [LARGE SCALE GENOMIC DNA]</scope>
    <source>
        <strain evidence="2 3">KA25</strain>
    </source>
</reference>
<comment type="caution">
    <text evidence="2">The sequence shown here is derived from an EMBL/GenBank/DDBJ whole genome shotgun (WGS) entry which is preliminary data.</text>
</comment>